<gene>
    <name evidence="2" type="ORF">L195_g048194</name>
</gene>
<evidence type="ECO:0000313" key="3">
    <source>
        <dbReference type="Proteomes" id="UP000236291"/>
    </source>
</evidence>
<feature type="region of interest" description="Disordered" evidence="1">
    <location>
        <begin position="1"/>
        <end position="31"/>
    </location>
</feature>
<evidence type="ECO:0000256" key="1">
    <source>
        <dbReference type="SAM" id="MobiDB-lite"/>
    </source>
</evidence>
<reference evidence="2 3" key="1">
    <citation type="journal article" date="2014" name="Am. J. Bot.">
        <title>Genome assembly and annotation for red clover (Trifolium pratense; Fabaceae).</title>
        <authorList>
            <person name="Istvanek J."/>
            <person name="Jaros M."/>
            <person name="Krenek A."/>
            <person name="Repkova J."/>
        </authorList>
    </citation>
    <scope>NUCLEOTIDE SEQUENCE [LARGE SCALE GENOMIC DNA]</scope>
    <source>
        <strain evidence="3">cv. Tatra</strain>
        <tissue evidence="2">Young leaves</tissue>
    </source>
</reference>
<feature type="compositionally biased region" description="Basic and acidic residues" evidence="1">
    <location>
        <begin position="1"/>
        <end position="11"/>
    </location>
</feature>
<feature type="non-terminal residue" evidence="2">
    <location>
        <position position="1"/>
    </location>
</feature>
<reference evidence="2 3" key="2">
    <citation type="journal article" date="2017" name="Front. Plant Sci.">
        <title>Gene Classification and Mining of Molecular Markers Useful in Red Clover (Trifolium pratense) Breeding.</title>
        <authorList>
            <person name="Istvanek J."/>
            <person name="Dluhosova J."/>
            <person name="Dluhos P."/>
            <person name="Patkova L."/>
            <person name="Nedelnik J."/>
            <person name="Repkova J."/>
        </authorList>
    </citation>
    <scope>NUCLEOTIDE SEQUENCE [LARGE SCALE GENOMIC DNA]</scope>
    <source>
        <strain evidence="3">cv. Tatra</strain>
        <tissue evidence="2">Young leaves</tissue>
    </source>
</reference>
<dbReference type="EMBL" id="ASHM01068456">
    <property type="protein sequence ID" value="PNX54574.1"/>
    <property type="molecule type" value="Genomic_DNA"/>
</dbReference>
<dbReference type="AlphaFoldDB" id="A0A2K3JKM0"/>
<dbReference type="Proteomes" id="UP000236291">
    <property type="component" value="Unassembled WGS sequence"/>
</dbReference>
<accession>A0A2K3JKM0</accession>
<organism evidence="2 3">
    <name type="scientific">Trifolium pratense</name>
    <name type="common">Red clover</name>
    <dbReference type="NCBI Taxonomy" id="57577"/>
    <lineage>
        <taxon>Eukaryota</taxon>
        <taxon>Viridiplantae</taxon>
        <taxon>Streptophyta</taxon>
        <taxon>Embryophyta</taxon>
        <taxon>Tracheophyta</taxon>
        <taxon>Spermatophyta</taxon>
        <taxon>Magnoliopsida</taxon>
        <taxon>eudicotyledons</taxon>
        <taxon>Gunneridae</taxon>
        <taxon>Pentapetalae</taxon>
        <taxon>rosids</taxon>
        <taxon>fabids</taxon>
        <taxon>Fabales</taxon>
        <taxon>Fabaceae</taxon>
        <taxon>Papilionoideae</taxon>
        <taxon>50 kb inversion clade</taxon>
        <taxon>NPAAA clade</taxon>
        <taxon>Hologalegina</taxon>
        <taxon>IRL clade</taxon>
        <taxon>Trifolieae</taxon>
        <taxon>Trifolium</taxon>
    </lineage>
</organism>
<evidence type="ECO:0000313" key="2">
    <source>
        <dbReference type="EMBL" id="PNX54574.1"/>
    </source>
</evidence>
<protein>
    <submittedName>
        <fullName evidence="2">Uncharacterized protein</fullName>
    </submittedName>
</protein>
<name>A0A2K3JKM0_TRIPR</name>
<proteinExistence type="predicted"/>
<comment type="caution">
    <text evidence="2">The sequence shown here is derived from an EMBL/GenBank/DDBJ whole genome shotgun (WGS) entry which is preliminary data.</text>
</comment>
<sequence length="31" mass="3277">GVVDIGWKENVNEVSLGGGPMCGEGKEDDER</sequence>